<evidence type="ECO:0000313" key="3">
    <source>
        <dbReference type="Proteomes" id="UP000294850"/>
    </source>
</evidence>
<name>A0A4R5DML9_9BACT</name>
<dbReference type="InterPro" id="IPR000182">
    <property type="entry name" value="GNAT_dom"/>
</dbReference>
<dbReference type="Pfam" id="PF00583">
    <property type="entry name" value="Acetyltransf_1"/>
    <property type="match status" value="1"/>
</dbReference>
<dbReference type="EMBL" id="SMFL01000010">
    <property type="protein sequence ID" value="TDE11933.1"/>
    <property type="molecule type" value="Genomic_DNA"/>
</dbReference>
<keyword evidence="3" id="KW-1185">Reference proteome</keyword>
<evidence type="ECO:0000259" key="1">
    <source>
        <dbReference type="Pfam" id="PF00583"/>
    </source>
</evidence>
<dbReference type="Gene3D" id="3.40.630.30">
    <property type="match status" value="1"/>
</dbReference>
<evidence type="ECO:0000313" key="2">
    <source>
        <dbReference type="EMBL" id="TDE11933.1"/>
    </source>
</evidence>
<reference evidence="2 3" key="1">
    <citation type="submission" date="2019-03" db="EMBL/GenBank/DDBJ databases">
        <title>Dyadobacter AR-3-6 sp. nov., isolated from arctic soil.</title>
        <authorList>
            <person name="Chaudhary D.K."/>
        </authorList>
    </citation>
    <scope>NUCLEOTIDE SEQUENCE [LARGE SCALE GENOMIC DNA]</scope>
    <source>
        <strain evidence="2 3">AR-3-6</strain>
    </source>
</reference>
<gene>
    <name evidence="2" type="ORF">E0F88_23030</name>
</gene>
<dbReference type="CDD" id="cd04301">
    <property type="entry name" value="NAT_SF"/>
    <property type="match status" value="1"/>
</dbReference>
<dbReference type="GO" id="GO:0016747">
    <property type="term" value="F:acyltransferase activity, transferring groups other than amino-acyl groups"/>
    <property type="evidence" value="ECO:0007669"/>
    <property type="project" value="InterPro"/>
</dbReference>
<sequence>MKNTEVVVGSKFIIQTANENHLHFAETICAEMEESAKKRGTGIAKRSPVYIMEKMVEGKAIIATTDTDEWVGFCYIETWEHGKFVANSGLIVHPDFRNSGMAKAIKQKAFELSRKKYPDAKIIGITTSLPVMKINSDLGYEPVTFSELPADDAFWKGCGSCVNYDVLTRTGRKHCLCTGMMYNPEEHKKTEAQPEKDTWDFLKESSLYERWMRIKQRILLRREERAKKKNAEAVLVH</sequence>
<keyword evidence="2" id="KW-0808">Transferase</keyword>
<feature type="domain" description="N-acetyltransferase" evidence="1">
    <location>
        <begin position="46"/>
        <end position="116"/>
    </location>
</feature>
<dbReference type="AlphaFoldDB" id="A0A4R5DML9"/>
<organism evidence="2 3">
    <name type="scientific">Dyadobacter psychrotolerans</name>
    <dbReference type="NCBI Taxonomy" id="2541721"/>
    <lineage>
        <taxon>Bacteria</taxon>
        <taxon>Pseudomonadati</taxon>
        <taxon>Bacteroidota</taxon>
        <taxon>Cytophagia</taxon>
        <taxon>Cytophagales</taxon>
        <taxon>Spirosomataceae</taxon>
        <taxon>Dyadobacter</taxon>
    </lineage>
</organism>
<comment type="caution">
    <text evidence="2">The sequence shown here is derived from an EMBL/GenBank/DDBJ whole genome shotgun (WGS) entry which is preliminary data.</text>
</comment>
<dbReference type="Proteomes" id="UP000294850">
    <property type="component" value="Unassembled WGS sequence"/>
</dbReference>
<protein>
    <submittedName>
        <fullName evidence="2">N-acetyltransferase</fullName>
    </submittedName>
</protein>
<proteinExistence type="predicted"/>
<dbReference type="SUPFAM" id="SSF55729">
    <property type="entry name" value="Acyl-CoA N-acyltransferases (Nat)"/>
    <property type="match status" value="1"/>
</dbReference>
<dbReference type="OrthoDB" id="9812988at2"/>
<dbReference type="InterPro" id="IPR016181">
    <property type="entry name" value="Acyl_CoA_acyltransferase"/>
</dbReference>
<dbReference type="RefSeq" id="WP_131960643.1">
    <property type="nucleotide sequence ID" value="NZ_SMFL01000010.1"/>
</dbReference>
<accession>A0A4R5DML9</accession>